<keyword evidence="6" id="KW-0472">Membrane</keyword>
<dbReference type="Gene3D" id="1.20.58.70">
    <property type="match status" value="1"/>
</dbReference>
<dbReference type="InterPro" id="IPR000727">
    <property type="entry name" value="T_SNARE_dom"/>
</dbReference>
<dbReference type="CDD" id="cd00179">
    <property type="entry name" value="SynN"/>
    <property type="match status" value="1"/>
</dbReference>
<gene>
    <name evidence="8" type="ORF">SSX86_003082</name>
</gene>
<keyword evidence="6" id="KW-0812">Transmembrane</keyword>
<evidence type="ECO:0000313" key="9">
    <source>
        <dbReference type="Proteomes" id="UP001408789"/>
    </source>
</evidence>
<proteinExistence type="inferred from homology"/>
<dbReference type="SMART" id="SM00397">
    <property type="entry name" value="t_SNARE"/>
    <property type="match status" value="1"/>
</dbReference>
<name>A0AAP0DGZ8_9ASTR</name>
<reference evidence="8 9" key="1">
    <citation type="submission" date="2024-04" db="EMBL/GenBank/DDBJ databases">
        <title>The reference genome of an endangered Asteraceae, Deinandra increscens subsp. villosa, native to the Central Coast of California.</title>
        <authorList>
            <person name="Guilliams M."/>
            <person name="Hasenstab-Lehman K."/>
            <person name="Meyer R."/>
            <person name="Mcevoy S."/>
        </authorList>
    </citation>
    <scope>NUCLEOTIDE SEQUENCE [LARGE SCALE GENOMIC DNA]</scope>
    <source>
        <tissue evidence="8">Leaf</tissue>
    </source>
</reference>
<comment type="similarity">
    <text evidence="1">Belongs to the syntaxin family.</text>
</comment>
<dbReference type="PROSITE" id="PS50192">
    <property type="entry name" value="T_SNARE"/>
    <property type="match status" value="1"/>
</dbReference>
<dbReference type="Gene3D" id="1.20.5.110">
    <property type="match status" value="1"/>
</dbReference>
<dbReference type="GO" id="GO:0048278">
    <property type="term" value="P:vesicle docking"/>
    <property type="evidence" value="ECO:0007669"/>
    <property type="project" value="TreeGrafter"/>
</dbReference>
<dbReference type="PANTHER" id="PTHR19957:SF123">
    <property type="entry name" value="SYNTAXIN-112"/>
    <property type="match status" value="1"/>
</dbReference>
<feature type="domain" description="T-SNARE coiled-coil homology" evidence="7">
    <location>
        <begin position="203"/>
        <end position="265"/>
    </location>
</feature>
<dbReference type="InterPro" id="IPR045242">
    <property type="entry name" value="Syntaxin"/>
</dbReference>
<evidence type="ECO:0000313" key="8">
    <source>
        <dbReference type="EMBL" id="KAK9074764.1"/>
    </source>
</evidence>
<dbReference type="Pfam" id="PF00804">
    <property type="entry name" value="Syntaxin"/>
    <property type="match status" value="1"/>
</dbReference>
<dbReference type="PANTHER" id="PTHR19957">
    <property type="entry name" value="SYNTAXIN"/>
    <property type="match status" value="1"/>
</dbReference>
<dbReference type="GO" id="GO:0006887">
    <property type="term" value="P:exocytosis"/>
    <property type="evidence" value="ECO:0007669"/>
    <property type="project" value="TreeGrafter"/>
</dbReference>
<evidence type="ECO:0000256" key="4">
    <source>
        <dbReference type="ARBA" id="ARBA00022990"/>
    </source>
</evidence>
<keyword evidence="5" id="KW-0175">Coiled coil</keyword>
<dbReference type="SUPFAM" id="SSF47661">
    <property type="entry name" value="t-snare proteins"/>
    <property type="match status" value="1"/>
</dbReference>
<dbReference type="GO" id="GO:0000149">
    <property type="term" value="F:SNARE binding"/>
    <property type="evidence" value="ECO:0007669"/>
    <property type="project" value="TreeGrafter"/>
</dbReference>
<evidence type="ECO:0000259" key="7">
    <source>
        <dbReference type="PROSITE" id="PS50192"/>
    </source>
</evidence>
<feature type="transmembrane region" description="Helical" evidence="6">
    <location>
        <begin position="276"/>
        <end position="298"/>
    </location>
</feature>
<sequence>MNDLMTKSFLNYADLKKQAEIDMKSDEKDVELGLKDHPKLSPSDELDLSQFFLQIEAIKSTMEEISNLLAEIQTLNEETKSTHSAKVLRGLKDRMESNMMAILRKANVVLARLECLESSARYEENTAVGRTRVLVTNGLRVKLKKTMSEFQDLRDKIVSDHKEYLKRGYFNETGEYPSDEMMEKMVSGNGKVFEMVEGKMDLVMENKERHEAMMDLKKSLDKLHQVFLDMAVLVEGQGQSLNDIEDNVAKAGSFVSGGTDGLFYAKQMKDKQRKSWVCLIWGMVIIIIVVCCIAMLSAF</sequence>
<dbReference type="InterPro" id="IPR010989">
    <property type="entry name" value="SNARE"/>
</dbReference>
<keyword evidence="6" id="KW-1133">Transmembrane helix</keyword>
<organism evidence="8 9">
    <name type="scientific">Deinandra increscens subsp. villosa</name>
    <dbReference type="NCBI Taxonomy" id="3103831"/>
    <lineage>
        <taxon>Eukaryota</taxon>
        <taxon>Viridiplantae</taxon>
        <taxon>Streptophyta</taxon>
        <taxon>Embryophyta</taxon>
        <taxon>Tracheophyta</taxon>
        <taxon>Spermatophyta</taxon>
        <taxon>Magnoliopsida</taxon>
        <taxon>eudicotyledons</taxon>
        <taxon>Gunneridae</taxon>
        <taxon>Pentapetalae</taxon>
        <taxon>asterids</taxon>
        <taxon>campanulids</taxon>
        <taxon>Asterales</taxon>
        <taxon>Asteraceae</taxon>
        <taxon>Asteroideae</taxon>
        <taxon>Heliantheae alliance</taxon>
        <taxon>Madieae</taxon>
        <taxon>Madiinae</taxon>
        <taxon>Deinandra</taxon>
    </lineage>
</organism>
<evidence type="ECO:0000256" key="1">
    <source>
        <dbReference type="ARBA" id="ARBA00009063"/>
    </source>
</evidence>
<dbReference type="InterPro" id="IPR006011">
    <property type="entry name" value="Syntaxin_N"/>
</dbReference>
<dbReference type="FunFam" id="1.20.5.110:FF:000008">
    <property type="entry name" value="Syntaxin 132"/>
    <property type="match status" value="1"/>
</dbReference>
<keyword evidence="9" id="KW-1185">Reference proteome</keyword>
<keyword evidence="3" id="KW-0653">Protein transport</keyword>
<evidence type="ECO:0000256" key="5">
    <source>
        <dbReference type="ARBA" id="ARBA00023054"/>
    </source>
</evidence>
<evidence type="ECO:0000256" key="6">
    <source>
        <dbReference type="SAM" id="Phobius"/>
    </source>
</evidence>
<evidence type="ECO:0000256" key="3">
    <source>
        <dbReference type="ARBA" id="ARBA00022927"/>
    </source>
</evidence>
<keyword evidence="4" id="KW-0007">Acetylation</keyword>
<dbReference type="GO" id="GO:0006906">
    <property type="term" value="P:vesicle fusion"/>
    <property type="evidence" value="ECO:0007669"/>
    <property type="project" value="TreeGrafter"/>
</dbReference>
<dbReference type="AlphaFoldDB" id="A0AAP0DGZ8"/>
<dbReference type="GO" id="GO:0005886">
    <property type="term" value="C:plasma membrane"/>
    <property type="evidence" value="ECO:0007669"/>
    <property type="project" value="TreeGrafter"/>
</dbReference>
<accession>A0AAP0DGZ8</accession>
<dbReference type="Proteomes" id="UP001408789">
    <property type="component" value="Unassembled WGS sequence"/>
</dbReference>
<comment type="caution">
    <text evidence="8">The sequence shown here is derived from an EMBL/GenBank/DDBJ whole genome shotgun (WGS) entry which is preliminary data.</text>
</comment>
<keyword evidence="2" id="KW-0813">Transport</keyword>
<evidence type="ECO:0000256" key="2">
    <source>
        <dbReference type="ARBA" id="ARBA00022448"/>
    </source>
</evidence>
<dbReference type="CDD" id="cd15848">
    <property type="entry name" value="SNARE_syntaxin1-like"/>
    <property type="match status" value="1"/>
</dbReference>
<dbReference type="GO" id="GO:0006886">
    <property type="term" value="P:intracellular protein transport"/>
    <property type="evidence" value="ECO:0007669"/>
    <property type="project" value="TreeGrafter"/>
</dbReference>
<dbReference type="GO" id="GO:0012505">
    <property type="term" value="C:endomembrane system"/>
    <property type="evidence" value="ECO:0007669"/>
    <property type="project" value="TreeGrafter"/>
</dbReference>
<dbReference type="SMART" id="SM00503">
    <property type="entry name" value="SynN"/>
    <property type="match status" value="1"/>
</dbReference>
<dbReference type="GO" id="GO:0005484">
    <property type="term" value="F:SNAP receptor activity"/>
    <property type="evidence" value="ECO:0007669"/>
    <property type="project" value="TreeGrafter"/>
</dbReference>
<dbReference type="EMBL" id="JBCNJP010000007">
    <property type="protein sequence ID" value="KAK9074764.1"/>
    <property type="molecule type" value="Genomic_DNA"/>
</dbReference>
<dbReference type="GO" id="GO:0031201">
    <property type="term" value="C:SNARE complex"/>
    <property type="evidence" value="ECO:0007669"/>
    <property type="project" value="TreeGrafter"/>
</dbReference>
<protein>
    <recommendedName>
        <fullName evidence="7">t-SNARE coiled-coil homology domain-containing protein</fullName>
    </recommendedName>
</protein>